<evidence type="ECO:0000313" key="2">
    <source>
        <dbReference type="Proteomes" id="UP000016801"/>
    </source>
</evidence>
<sequence length="120" mass="12885">MAPFLGSPAHICGALFACNPSLRQSECSEHIRSRQRSRFADGNGAAPPPFVVDDFVKALTTAFLPKDLAARNGKLIYSIRQGPAQPLALFLGDYNALCTRAGPFAPTGPARFELKSTRPP</sequence>
<dbReference type="EMBL" id="CAGA01000191">
    <property type="protein sequence ID" value="CCE35375.1"/>
    <property type="molecule type" value="Genomic_DNA"/>
</dbReference>
<name>M1WIY8_CLAP2</name>
<dbReference type="HOGENOM" id="CLU_2049457_0_0_1"/>
<keyword evidence="2" id="KW-1185">Reference proteome</keyword>
<protein>
    <submittedName>
        <fullName evidence="1">Uncharacterized protein</fullName>
    </submittedName>
</protein>
<gene>
    <name evidence="1" type="ORF">CPUR_06803</name>
</gene>
<comment type="caution">
    <text evidence="1">The sequence shown here is derived from an EMBL/GenBank/DDBJ whole genome shotgun (WGS) entry which is preliminary data.</text>
</comment>
<reference evidence="1 2" key="1">
    <citation type="journal article" date="2013" name="PLoS Genet.">
        <title>Plant-symbiotic fungi as chemical engineers: Multi-genome analysis of the Clavicipitaceae reveals dynamics of alkaloid loci.</title>
        <authorList>
            <person name="Schardl C.L."/>
            <person name="Young C.A."/>
            <person name="Hesse U."/>
            <person name="Amyotte S.G."/>
            <person name="Andreeva K."/>
            <person name="Calie P.J."/>
            <person name="Fleetwood D.J."/>
            <person name="Haws D.C."/>
            <person name="Moore N."/>
            <person name="Oeser B."/>
            <person name="Panaccione D.G."/>
            <person name="Schweri K.K."/>
            <person name="Voisey C.R."/>
            <person name="Farman M.L."/>
            <person name="Jaromczyk J.W."/>
            <person name="Roe B.A."/>
            <person name="O'Sullivan D.M."/>
            <person name="Scott B."/>
            <person name="Tudzynski P."/>
            <person name="An Z."/>
            <person name="Arnaoudova E.G."/>
            <person name="Bullock C.T."/>
            <person name="Charlton N.D."/>
            <person name="Chen L."/>
            <person name="Cox M."/>
            <person name="Dinkins R.D."/>
            <person name="Florea S."/>
            <person name="Glenn A.E."/>
            <person name="Gordon A."/>
            <person name="Gueldener U."/>
            <person name="Harris D.R."/>
            <person name="Hollin W."/>
            <person name="Jaromczyk J."/>
            <person name="Johnson R.D."/>
            <person name="Khan A.K."/>
            <person name="Leistner E."/>
            <person name="Leuchtmann A."/>
            <person name="Li C."/>
            <person name="Liu J."/>
            <person name="Liu J."/>
            <person name="Liu M."/>
            <person name="Mace W."/>
            <person name="Machado C."/>
            <person name="Nagabhyru P."/>
            <person name="Pan J."/>
            <person name="Schmid J."/>
            <person name="Sugawara K."/>
            <person name="Steiner U."/>
            <person name="Takach J.E."/>
            <person name="Tanaka E."/>
            <person name="Webb J.S."/>
            <person name="Wilson E.V."/>
            <person name="Wiseman J.L."/>
            <person name="Yoshida R."/>
            <person name="Zeng Z."/>
        </authorList>
    </citation>
    <scope>NUCLEOTIDE SEQUENCE [LARGE SCALE GENOMIC DNA]</scope>
    <source>
        <strain evidence="1 2">20.1</strain>
    </source>
</reference>
<accession>M1WIY8</accession>
<evidence type="ECO:0000313" key="1">
    <source>
        <dbReference type="EMBL" id="CCE35375.1"/>
    </source>
</evidence>
<proteinExistence type="predicted"/>
<dbReference type="PhylomeDB" id="M1WIY8"/>
<organism evidence="1 2">
    <name type="scientific">Claviceps purpurea (strain 20.1)</name>
    <name type="common">Ergot fungus</name>
    <name type="synonym">Sphacelia segetum</name>
    <dbReference type="NCBI Taxonomy" id="1111077"/>
    <lineage>
        <taxon>Eukaryota</taxon>
        <taxon>Fungi</taxon>
        <taxon>Dikarya</taxon>
        <taxon>Ascomycota</taxon>
        <taxon>Pezizomycotina</taxon>
        <taxon>Sordariomycetes</taxon>
        <taxon>Hypocreomycetidae</taxon>
        <taxon>Hypocreales</taxon>
        <taxon>Clavicipitaceae</taxon>
        <taxon>Claviceps</taxon>
    </lineage>
</organism>
<dbReference type="AlphaFoldDB" id="M1WIY8"/>
<dbReference type="OrthoDB" id="5494681at2759"/>
<dbReference type="Proteomes" id="UP000016801">
    <property type="component" value="Unassembled WGS sequence"/>
</dbReference>